<dbReference type="Gene3D" id="2.60.40.10">
    <property type="entry name" value="Immunoglobulins"/>
    <property type="match status" value="2"/>
</dbReference>
<sequence>MLKKETKKAIALLMVAMALLASQSVFATDYSSTNFTVKDPVIDEGTSSTSSANFGLGQSIGQLGIGKSTSTNFQLWSGFQYFFKVNANVLTATPGAGQASLSWTAPTTFLGITVGSYEVGTGTISGSYVFENVGSVTTFIKSGLTAGTTYYFIIKALSPGGNFLVFSNEATAVPTAAGGGGGGGGGYGNQLTFNGIAYPNSLVTLVQDGTIAATTTAATSGYFSMGLNGLSNGTYNFSLYAADSTGNLSPNLNTSRTISSGVAVVVNDLIIAPTIHLSYSTIKQGESLTISGYTAPSVPVTINISGQANVNVTSDANGYYSYLLDTTALIKAVYQVFSHALVGSINSPNSFTLSFEVGDTSVPTPSPECKRSDLNCDGWVNLIDFSILLYFWDDTNPFNPRADIDKSGKVGLRDFSIMLYDWTG</sequence>
<dbReference type="AlphaFoldDB" id="A0A1F5N8P9"/>
<feature type="domain" description="Fibronectin type-III" evidence="2">
    <location>
        <begin position="85"/>
        <end position="178"/>
    </location>
</feature>
<proteinExistence type="predicted"/>
<feature type="chain" id="PRO_5009520099" description="Fibronectin type-III domain-containing protein" evidence="1">
    <location>
        <begin position="28"/>
        <end position="424"/>
    </location>
</feature>
<evidence type="ECO:0000313" key="4">
    <source>
        <dbReference type="Proteomes" id="UP000177610"/>
    </source>
</evidence>
<dbReference type="EMBL" id="MFEH01000002">
    <property type="protein sequence ID" value="OGE74037.1"/>
    <property type="molecule type" value="Genomic_DNA"/>
</dbReference>
<dbReference type="InterPro" id="IPR036116">
    <property type="entry name" value="FN3_sf"/>
</dbReference>
<dbReference type="CDD" id="cd00063">
    <property type="entry name" value="FN3"/>
    <property type="match status" value="1"/>
</dbReference>
<dbReference type="SUPFAM" id="SSF49265">
    <property type="entry name" value="Fibronectin type III"/>
    <property type="match status" value="1"/>
</dbReference>
<feature type="signal peptide" evidence="1">
    <location>
        <begin position="1"/>
        <end position="27"/>
    </location>
</feature>
<dbReference type="STRING" id="1817821.A2717_00695"/>
<reference evidence="3 4" key="1">
    <citation type="journal article" date="2016" name="Nat. Commun.">
        <title>Thousands of microbial genomes shed light on interconnected biogeochemical processes in an aquifer system.</title>
        <authorList>
            <person name="Anantharaman K."/>
            <person name="Brown C.T."/>
            <person name="Hug L.A."/>
            <person name="Sharon I."/>
            <person name="Castelle C.J."/>
            <person name="Probst A.J."/>
            <person name="Thomas B.C."/>
            <person name="Singh A."/>
            <person name="Wilkins M.J."/>
            <person name="Karaoz U."/>
            <person name="Brodie E.L."/>
            <person name="Williams K.H."/>
            <person name="Hubbard S.S."/>
            <person name="Banfield J.F."/>
        </authorList>
    </citation>
    <scope>NUCLEOTIDE SEQUENCE [LARGE SCALE GENOMIC DNA]</scope>
</reference>
<dbReference type="InterPro" id="IPR013783">
    <property type="entry name" value="Ig-like_fold"/>
</dbReference>
<evidence type="ECO:0000313" key="3">
    <source>
        <dbReference type="EMBL" id="OGE74037.1"/>
    </source>
</evidence>
<evidence type="ECO:0000256" key="1">
    <source>
        <dbReference type="SAM" id="SignalP"/>
    </source>
</evidence>
<dbReference type="Proteomes" id="UP000177610">
    <property type="component" value="Unassembled WGS sequence"/>
</dbReference>
<dbReference type="PROSITE" id="PS50853">
    <property type="entry name" value="FN3"/>
    <property type="match status" value="1"/>
</dbReference>
<dbReference type="InterPro" id="IPR036439">
    <property type="entry name" value="Dockerin_dom_sf"/>
</dbReference>
<gene>
    <name evidence="3" type="ORF">A2717_00695</name>
</gene>
<name>A0A1F5N8P9_9BACT</name>
<keyword evidence="1" id="KW-0732">Signal</keyword>
<comment type="caution">
    <text evidence="3">The sequence shown here is derived from an EMBL/GenBank/DDBJ whole genome shotgun (WGS) entry which is preliminary data.</text>
</comment>
<evidence type="ECO:0000259" key="2">
    <source>
        <dbReference type="PROSITE" id="PS50853"/>
    </source>
</evidence>
<accession>A0A1F5N8P9</accession>
<dbReference type="InterPro" id="IPR003961">
    <property type="entry name" value="FN3_dom"/>
</dbReference>
<dbReference type="Gene3D" id="1.10.1330.10">
    <property type="entry name" value="Dockerin domain"/>
    <property type="match status" value="1"/>
</dbReference>
<dbReference type="GO" id="GO:0000272">
    <property type="term" value="P:polysaccharide catabolic process"/>
    <property type="evidence" value="ECO:0007669"/>
    <property type="project" value="InterPro"/>
</dbReference>
<protein>
    <recommendedName>
        <fullName evidence="2">Fibronectin type-III domain-containing protein</fullName>
    </recommendedName>
</protein>
<dbReference type="SUPFAM" id="SSF63446">
    <property type="entry name" value="Type I dockerin domain"/>
    <property type="match status" value="1"/>
</dbReference>
<organism evidence="3 4">
    <name type="scientific">Candidatus Doudnabacteria bacterium RIFCSPHIGHO2_01_FULL_41_86</name>
    <dbReference type="NCBI Taxonomy" id="1817821"/>
    <lineage>
        <taxon>Bacteria</taxon>
        <taxon>Candidatus Doudnaibacteriota</taxon>
    </lineage>
</organism>